<evidence type="ECO:0000313" key="3">
    <source>
        <dbReference type="Proteomes" id="UP000886803"/>
    </source>
</evidence>
<dbReference type="InterPro" id="IPR050834">
    <property type="entry name" value="Glycosyltransf_2"/>
</dbReference>
<dbReference type="PANTHER" id="PTHR43685:SF2">
    <property type="entry name" value="GLYCOSYLTRANSFERASE 2-LIKE DOMAIN-CONTAINING PROTEIN"/>
    <property type="match status" value="1"/>
</dbReference>
<dbReference type="SUPFAM" id="SSF53448">
    <property type="entry name" value="Nucleotide-diphospho-sugar transferases"/>
    <property type="match status" value="1"/>
</dbReference>
<dbReference type="AlphaFoldDB" id="A0A9D2S380"/>
<protein>
    <submittedName>
        <fullName evidence="2">Glycosyltransferase</fullName>
    </submittedName>
</protein>
<feature type="domain" description="Glycosyltransferase 2-like" evidence="1">
    <location>
        <begin position="9"/>
        <end position="113"/>
    </location>
</feature>
<comment type="caution">
    <text evidence="2">The sequence shown here is derived from an EMBL/GenBank/DDBJ whole genome shotgun (WGS) entry which is preliminary data.</text>
</comment>
<dbReference type="PANTHER" id="PTHR43685">
    <property type="entry name" value="GLYCOSYLTRANSFERASE"/>
    <property type="match status" value="1"/>
</dbReference>
<dbReference type="Proteomes" id="UP000886803">
    <property type="component" value="Unassembled WGS sequence"/>
</dbReference>
<dbReference type="EMBL" id="DWYG01000120">
    <property type="protein sequence ID" value="HJB42257.1"/>
    <property type="molecule type" value="Genomic_DNA"/>
</dbReference>
<dbReference type="Gene3D" id="3.90.550.10">
    <property type="entry name" value="Spore Coat Polysaccharide Biosynthesis Protein SpsA, Chain A"/>
    <property type="match status" value="1"/>
</dbReference>
<reference evidence="2" key="2">
    <citation type="submission" date="2021-04" db="EMBL/GenBank/DDBJ databases">
        <authorList>
            <person name="Gilroy R."/>
        </authorList>
    </citation>
    <scope>NUCLEOTIDE SEQUENCE</scope>
    <source>
        <strain evidence="2">ChiBcec8-13705</strain>
    </source>
</reference>
<gene>
    <name evidence="2" type="ORF">H9945_07145</name>
</gene>
<dbReference type="InterPro" id="IPR029044">
    <property type="entry name" value="Nucleotide-diphossugar_trans"/>
</dbReference>
<accession>A0A9D2S380</accession>
<dbReference type="CDD" id="cd00761">
    <property type="entry name" value="Glyco_tranf_GTA_type"/>
    <property type="match status" value="1"/>
</dbReference>
<organism evidence="2 3">
    <name type="scientific">Candidatus Gemmiger avicola</name>
    <dbReference type="NCBI Taxonomy" id="2838605"/>
    <lineage>
        <taxon>Bacteria</taxon>
        <taxon>Bacillati</taxon>
        <taxon>Bacillota</taxon>
        <taxon>Clostridia</taxon>
        <taxon>Eubacteriales</taxon>
        <taxon>Gemmiger</taxon>
    </lineage>
</organism>
<reference evidence="2" key="1">
    <citation type="journal article" date="2021" name="PeerJ">
        <title>Extensive microbial diversity within the chicken gut microbiome revealed by metagenomics and culture.</title>
        <authorList>
            <person name="Gilroy R."/>
            <person name="Ravi A."/>
            <person name="Getino M."/>
            <person name="Pursley I."/>
            <person name="Horton D.L."/>
            <person name="Alikhan N.F."/>
            <person name="Baker D."/>
            <person name="Gharbi K."/>
            <person name="Hall N."/>
            <person name="Watson M."/>
            <person name="Adriaenssens E.M."/>
            <person name="Foster-Nyarko E."/>
            <person name="Jarju S."/>
            <person name="Secka A."/>
            <person name="Antonio M."/>
            <person name="Oren A."/>
            <person name="Chaudhuri R.R."/>
            <person name="La Ragione R."/>
            <person name="Hildebrand F."/>
            <person name="Pallen M.J."/>
        </authorList>
    </citation>
    <scope>NUCLEOTIDE SEQUENCE</scope>
    <source>
        <strain evidence="2">ChiBcec8-13705</strain>
    </source>
</reference>
<evidence type="ECO:0000313" key="2">
    <source>
        <dbReference type="EMBL" id="HJB42257.1"/>
    </source>
</evidence>
<dbReference type="Pfam" id="PF00535">
    <property type="entry name" value="Glycos_transf_2"/>
    <property type="match status" value="1"/>
</dbReference>
<dbReference type="InterPro" id="IPR001173">
    <property type="entry name" value="Glyco_trans_2-like"/>
</dbReference>
<name>A0A9D2S380_9FIRM</name>
<proteinExistence type="predicted"/>
<sequence length="336" mass="36683">MAEQTPTFSVIVPAYNVKAYLAECVTSVADQGGTDWECLVVDDGSTDLTGALADELAAPNPGVRALHRENGGLSAARNTGLAAAKGEWALFLDGDDRMAPGLLGGLRRTLAEEPGFDWYIGRYLRLLPEGCLEPHAGLVFAPGAAEGDFAARLSALYAAGHWSVWKYCLRRAFLQERGLQFREDVRWAEDVGFDLELLAAGARMNFIDLVFTHYRENRAGSLLNDAKNLPRRFTAIAATWRHVEAMRETGALDAAAFAAARDAVADVFWPQARTAAVPDQALRAACLPGLRALRGLYPYGKEVREQRSWRAYQLLLRTVGPKFATWAASLGKGKAR</sequence>
<evidence type="ECO:0000259" key="1">
    <source>
        <dbReference type="Pfam" id="PF00535"/>
    </source>
</evidence>